<dbReference type="InterPro" id="IPR036291">
    <property type="entry name" value="NAD(P)-bd_dom_sf"/>
</dbReference>
<dbReference type="PANTHER" id="PTHR44229">
    <property type="entry name" value="15-HYDROXYPROSTAGLANDIN DEHYDROGENASE [NAD(+)]"/>
    <property type="match status" value="1"/>
</dbReference>
<dbReference type="GeneID" id="43593978"/>
<evidence type="ECO:0000256" key="3">
    <source>
        <dbReference type="ARBA" id="ARBA00023002"/>
    </source>
</evidence>
<dbReference type="STRING" id="2656787.A0A370U042"/>
<dbReference type="InterPro" id="IPR002347">
    <property type="entry name" value="SDR_fam"/>
</dbReference>
<dbReference type="PRINTS" id="PR00081">
    <property type="entry name" value="GDHRDH"/>
</dbReference>
<dbReference type="EMBL" id="NPIC01000001">
    <property type="protein sequence ID" value="RDL41150.1"/>
    <property type="molecule type" value="Genomic_DNA"/>
</dbReference>
<dbReference type="Gene3D" id="3.40.50.720">
    <property type="entry name" value="NAD(P)-binding Rossmann-like Domain"/>
    <property type="match status" value="1"/>
</dbReference>
<accession>A0A370U042</accession>
<reference evidence="4 5" key="1">
    <citation type="journal article" date="2018" name="IMA Fungus">
        <title>IMA Genome-F 9: Draft genome sequence of Annulohypoxylon stygium, Aspergillus mulundensis, Berkeleyomyces basicola (syn. Thielaviopsis basicola), Ceratocystis smalleyi, two Cercospora beticola strains, Coleophoma cylindrospora, Fusarium fracticaudum, Phialophora cf. hyalina, and Morchella septimelata.</title>
        <authorList>
            <person name="Wingfield B.D."/>
            <person name="Bills G.F."/>
            <person name="Dong Y."/>
            <person name="Huang W."/>
            <person name="Nel W.J."/>
            <person name="Swalarsk-Parry B.S."/>
            <person name="Vaghefi N."/>
            <person name="Wilken P.M."/>
            <person name="An Z."/>
            <person name="de Beer Z.W."/>
            <person name="De Vos L."/>
            <person name="Chen L."/>
            <person name="Duong T.A."/>
            <person name="Gao Y."/>
            <person name="Hammerbacher A."/>
            <person name="Kikkert J.R."/>
            <person name="Li Y."/>
            <person name="Li H."/>
            <person name="Li K."/>
            <person name="Li Q."/>
            <person name="Liu X."/>
            <person name="Ma X."/>
            <person name="Naidoo K."/>
            <person name="Pethybridge S.J."/>
            <person name="Sun J."/>
            <person name="Steenkamp E.T."/>
            <person name="van der Nest M.A."/>
            <person name="van Wyk S."/>
            <person name="Wingfield M.J."/>
            <person name="Xiong C."/>
            <person name="Yue Q."/>
            <person name="Zhang X."/>
        </authorList>
    </citation>
    <scope>NUCLEOTIDE SEQUENCE [LARGE SCALE GENOMIC DNA]</scope>
    <source>
        <strain evidence="4 5">BP 5553</strain>
    </source>
</reference>
<evidence type="ECO:0000313" key="5">
    <source>
        <dbReference type="Proteomes" id="UP000254866"/>
    </source>
</evidence>
<evidence type="ECO:0000256" key="1">
    <source>
        <dbReference type="ARBA" id="ARBA00006484"/>
    </source>
</evidence>
<gene>
    <name evidence="4" type="ORF">BP5553_01129</name>
</gene>
<dbReference type="PROSITE" id="PS00061">
    <property type="entry name" value="ADH_SHORT"/>
    <property type="match status" value="1"/>
</dbReference>
<evidence type="ECO:0000256" key="2">
    <source>
        <dbReference type="ARBA" id="ARBA00022857"/>
    </source>
</evidence>
<keyword evidence="5" id="KW-1185">Reference proteome</keyword>
<dbReference type="InterPro" id="IPR020904">
    <property type="entry name" value="Sc_DH/Rdtase_CS"/>
</dbReference>
<dbReference type="FunFam" id="3.40.50.720:FF:000643">
    <property type="entry name" value="Short chain dehydrogenase/reductase family oxidoreductase, putative"/>
    <property type="match status" value="1"/>
</dbReference>
<organism evidence="4 5">
    <name type="scientific">Venustampulla echinocandica</name>
    <dbReference type="NCBI Taxonomy" id="2656787"/>
    <lineage>
        <taxon>Eukaryota</taxon>
        <taxon>Fungi</taxon>
        <taxon>Dikarya</taxon>
        <taxon>Ascomycota</taxon>
        <taxon>Pezizomycotina</taxon>
        <taxon>Leotiomycetes</taxon>
        <taxon>Helotiales</taxon>
        <taxon>Pleuroascaceae</taxon>
        <taxon>Venustampulla</taxon>
    </lineage>
</organism>
<comment type="caution">
    <text evidence="4">The sequence shown here is derived from an EMBL/GenBank/DDBJ whole genome shotgun (WGS) entry which is preliminary data.</text>
</comment>
<dbReference type="GO" id="GO:0005737">
    <property type="term" value="C:cytoplasm"/>
    <property type="evidence" value="ECO:0007669"/>
    <property type="project" value="TreeGrafter"/>
</dbReference>
<dbReference type="PANTHER" id="PTHR44229:SF4">
    <property type="entry name" value="15-HYDROXYPROSTAGLANDIN DEHYDROGENASE [NAD(+)]"/>
    <property type="match status" value="1"/>
</dbReference>
<name>A0A370U042_9HELO</name>
<proteinExistence type="inferred from homology"/>
<dbReference type="SUPFAM" id="SSF51735">
    <property type="entry name" value="NAD(P)-binding Rossmann-fold domains"/>
    <property type="match status" value="1"/>
</dbReference>
<keyword evidence="3" id="KW-0560">Oxidoreductase</keyword>
<evidence type="ECO:0000313" key="4">
    <source>
        <dbReference type="EMBL" id="RDL41150.1"/>
    </source>
</evidence>
<protein>
    <submittedName>
        <fullName evidence="4">NAD(P)-binding protein</fullName>
    </submittedName>
</protein>
<dbReference type="Pfam" id="PF00106">
    <property type="entry name" value="adh_short"/>
    <property type="match status" value="1"/>
</dbReference>
<dbReference type="OrthoDB" id="37659at2759"/>
<dbReference type="GO" id="GO:0016616">
    <property type="term" value="F:oxidoreductase activity, acting on the CH-OH group of donors, NAD or NADP as acceptor"/>
    <property type="evidence" value="ECO:0007669"/>
    <property type="project" value="TreeGrafter"/>
</dbReference>
<dbReference type="Proteomes" id="UP000254866">
    <property type="component" value="Unassembled WGS sequence"/>
</dbReference>
<comment type="similarity">
    <text evidence="1">Belongs to the short-chain dehydrogenases/reductases (SDR) family.</text>
</comment>
<keyword evidence="2" id="KW-0521">NADP</keyword>
<sequence length="305" mass="32804">MAMNVESKTAIVTGAGSGINLCYAQLLLENRCNVVIADLALRPEAQELLAKYPLTGQGAKAVFQKTDVTDWAQLDKMFEVATEHFGGADIVCPGAGVYEPLWSNFWAPPGSPPSKDDLSSSRYAIVDINITHPIRVTQMAITHFLTRNKPGVVVHISSVAGQVPYFPTPVYVASKHAINGLVRSLGYLEKAPAPIPKIRVNAVAPARILTPLWTDNPEKMKMIGNDEAGWVMPEDVAKLMLDLVVKEEYVGGTIVEIGSSVRVVDAFNDAGPHGSGNAVVNAGDPEVEEDVWNSMKAIMAGKQKS</sequence>
<dbReference type="RefSeq" id="XP_031873806.1">
    <property type="nucleotide sequence ID" value="XM_032009752.1"/>
</dbReference>
<dbReference type="AlphaFoldDB" id="A0A370U042"/>